<dbReference type="GO" id="GO:0006355">
    <property type="term" value="P:regulation of DNA-templated transcription"/>
    <property type="evidence" value="ECO:0000318"/>
    <property type="project" value="GO_Central"/>
</dbReference>
<dbReference type="InterPro" id="IPR043561">
    <property type="entry name" value="LHW-like"/>
</dbReference>
<dbReference type="Pfam" id="PF23176">
    <property type="entry name" value="bHLH_LHW"/>
    <property type="match status" value="1"/>
</dbReference>
<dbReference type="Proteomes" id="UP000036987">
    <property type="component" value="Unassembled WGS sequence"/>
</dbReference>
<dbReference type="Pfam" id="PF14215">
    <property type="entry name" value="bHLH-MYC_N"/>
    <property type="match status" value="1"/>
</dbReference>
<evidence type="ECO:0000259" key="3">
    <source>
        <dbReference type="PROSITE" id="PS50888"/>
    </source>
</evidence>
<dbReference type="GO" id="GO:0046983">
    <property type="term" value="F:protein dimerization activity"/>
    <property type="evidence" value="ECO:0007669"/>
    <property type="project" value="InterPro"/>
</dbReference>
<evidence type="ECO:0000256" key="2">
    <source>
        <dbReference type="ARBA" id="ARBA00023163"/>
    </source>
</evidence>
<name>A0A0K9NHM4_ZOSMR</name>
<dbReference type="STRING" id="29655.A0A0K9NHM4"/>
<dbReference type="GO" id="GO:0003700">
    <property type="term" value="F:DNA-binding transcription factor activity"/>
    <property type="evidence" value="ECO:0007669"/>
    <property type="project" value="InterPro"/>
</dbReference>
<dbReference type="InterPro" id="IPR011598">
    <property type="entry name" value="bHLH_dom"/>
</dbReference>
<dbReference type="InterPro" id="IPR025610">
    <property type="entry name" value="MYC/MYB_N"/>
</dbReference>
<gene>
    <name evidence="4" type="ORF">ZOSMA_97G00210</name>
</gene>
<dbReference type="AlphaFoldDB" id="A0A0K9NHM4"/>
<proteinExistence type="predicted"/>
<evidence type="ECO:0000313" key="5">
    <source>
        <dbReference type="Proteomes" id="UP000036987"/>
    </source>
</evidence>
<organism evidence="4 5">
    <name type="scientific">Zostera marina</name>
    <name type="common">Eelgrass</name>
    <dbReference type="NCBI Taxonomy" id="29655"/>
    <lineage>
        <taxon>Eukaryota</taxon>
        <taxon>Viridiplantae</taxon>
        <taxon>Streptophyta</taxon>
        <taxon>Embryophyta</taxon>
        <taxon>Tracheophyta</taxon>
        <taxon>Spermatophyta</taxon>
        <taxon>Magnoliopsida</taxon>
        <taxon>Liliopsida</taxon>
        <taxon>Zosteraceae</taxon>
        <taxon>Zostera</taxon>
    </lineage>
</organism>
<evidence type="ECO:0000256" key="1">
    <source>
        <dbReference type="ARBA" id="ARBA00023015"/>
    </source>
</evidence>
<evidence type="ECO:0000313" key="4">
    <source>
        <dbReference type="EMBL" id="KMZ56254.1"/>
    </source>
</evidence>
<dbReference type="PANTHER" id="PTHR46196">
    <property type="entry name" value="TRANSCRIPTION FACTOR BHLH155-LIKE ISOFORM X1-RELATED"/>
    <property type="match status" value="1"/>
</dbReference>
<dbReference type="PROSITE" id="PS50888">
    <property type="entry name" value="BHLH"/>
    <property type="match status" value="1"/>
</dbReference>
<dbReference type="PANTHER" id="PTHR46196:SF2">
    <property type="entry name" value="TRANSCRIPTION FACTOR BHLH157"/>
    <property type="match status" value="1"/>
</dbReference>
<dbReference type="EMBL" id="LFYR01002205">
    <property type="protein sequence ID" value="KMZ56254.1"/>
    <property type="molecule type" value="Genomic_DNA"/>
</dbReference>
<accession>A0A0K9NHM4</accession>
<protein>
    <recommendedName>
        <fullName evidence="3">BHLH domain-containing protein</fullName>
    </recommendedName>
</protein>
<comment type="caution">
    <text evidence="4">The sequence shown here is derived from an EMBL/GenBank/DDBJ whole genome shotgun (WGS) entry which is preliminary data.</text>
</comment>
<keyword evidence="1" id="KW-0805">Transcription regulation</keyword>
<feature type="domain" description="BHLH" evidence="3">
    <location>
        <begin position="483"/>
        <end position="532"/>
    </location>
</feature>
<reference evidence="5" key="1">
    <citation type="journal article" date="2016" name="Nature">
        <title>The genome of the seagrass Zostera marina reveals angiosperm adaptation to the sea.</title>
        <authorList>
            <person name="Olsen J.L."/>
            <person name="Rouze P."/>
            <person name="Verhelst B."/>
            <person name="Lin Y.-C."/>
            <person name="Bayer T."/>
            <person name="Collen J."/>
            <person name="Dattolo E."/>
            <person name="De Paoli E."/>
            <person name="Dittami S."/>
            <person name="Maumus F."/>
            <person name="Michel G."/>
            <person name="Kersting A."/>
            <person name="Lauritano C."/>
            <person name="Lohaus R."/>
            <person name="Toepel M."/>
            <person name="Tonon T."/>
            <person name="Vanneste K."/>
            <person name="Amirebrahimi M."/>
            <person name="Brakel J."/>
            <person name="Bostroem C."/>
            <person name="Chovatia M."/>
            <person name="Grimwood J."/>
            <person name="Jenkins J.W."/>
            <person name="Jueterbock A."/>
            <person name="Mraz A."/>
            <person name="Stam W.T."/>
            <person name="Tice H."/>
            <person name="Bornberg-Bauer E."/>
            <person name="Green P.J."/>
            <person name="Pearson G.A."/>
            <person name="Procaccini G."/>
            <person name="Duarte C.M."/>
            <person name="Schmutz J."/>
            <person name="Reusch T.B.H."/>
            <person name="Van de Peer Y."/>
        </authorList>
    </citation>
    <scope>NUCLEOTIDE SEQUENCE [LARGE SCALE GENOMIC DNA]</scope>
    <source>
        <strain evidence="5">cv. Finnish</strain>
    </source>
</reference>
<dbReference type="OrthoDB" id="1883654at2759"/>
<sequence>MSSKLGDALRRLCFQYGWSYGIYWRSHNEGVDSGLLTAGRAYYIDQLGNLLANVLRQVHKVGEGVIGISSLNGTHNWIFSDAHMKQLDFNDATCCSLQFQAGIKTIALLPLQPLGVLEFGSHQKIAENLVFVNQVKDMIQNTELLPELFICGNSHGIAQTYDSCGIFNNSTSIAEENYLNRHVHLDANSMYNNLMNTVPPVQKIQPSFITSYNSMASAGDQFFLPSSNQEFAKHVCTCPVGSSNGNDQVLALMEQQLLQMIRSSQDIGSGSSDPASISLREFPNLISVNVQSDVKESNTVTTYATTNTNYNNNNNNSDGHMSMLFSDHELFNGTEFDLRVDVGGQSRQCYWDDIIMPEETTSLLDSIPQLGISGMGGRSEKDMFSDLDIDQLVNSIVASGNNNYSSTNSLGSANSQNRCSSTTNVVNQYSSSSDVVHPKSQVGCWNDDCYSMNNAALAAASSSATTATLLEQIKVPPPMRKRARAGESTKPRPKDRQLIQDRVKELREIVPNGAKCSIDSLLDRTIKHMMFLQNVTKYAEKIKQTEDDVKSKMIGEESCVILRDKSSGCNPGATWAFEVPGQTMVCPIMVEDLSPPGQMHVEMLCEERGFFLEIADRIRGFGLIILKGVMEVHHTRIWARFVVEANREVTRMEIFLSLVKLLQQTSGNNNVPITQGVTKVEM</sequence>
<keyword evidence="2" id="KW-0804">Transcription</keyword>
<keyword evidence="5" id="KW-1185">Reference proteome</keyword>